<name>A0ABW0HQ94_9BACL</name>
<dbReference type="InterPro" id="IPR035906">
    <property type="entry name" value="MetI-like_sf"/>
</dbReference>
<feature type="transmembrane region" description="Helical" evidence="6">
    <location>
        <begin position="536"/>
        <end position="556"/>
    </location>
</feature>
<evidence type="ECO:0000256" key="1">
    <source>
        <dbReference type="ARBA" id="ARBA00004141"/>
    </source>
</evidence>
<evidence type="ECO:0000256" key="3">
    <source>
        <dbReference type="ARBA" id="ARBA00022692"/>
    </source>
</evidence>
<feature type="transmembrane region" description="Helical" evidence="6">
    <location>
        <begin position="155"/>
        <end position="185"/>
    </location>
</feature>
<feature type="domain" description="ABC transmembrane type-1" evidence="7">
    <location>
        <begin position="76"/>
        <end position="280"/>
    </location>
</feature>
<dbReference type="PROSITE" id="PS50928">
    <property type="entry name" value="ABC_TM1"/>
    <property type="match status" value="2"/>
</dbReference>
<feature type="transmembrane region" description="Helical" evidence="6">
    <location>
        <begin position="80"/>
        <end position="102"/>
    </location>
</feature>
<feature type="transmembrane region" description="Helical" evidence="6">
    <location>
        <begin position="205"/>
        <end position="230"/>
    </location>
</feature>
<keyword evidence="9" id="KW-1185">Reference proteome</keyword>
<feature type="transmembrane region" description="Helical" evidence="6">
    <location>
        <begin position="497"/>
        <end position="516"/>
    </location>
</feature>
<feature type="transmembrane region" description="Helical" evidence="6">
    <location>
        <begin position="21"/>
        <end position="47"/>
    </location>
</feature>
<protein>
    <submittedName>
        <fullName evidence="8">2-aminoethylphosphonate ABC transporter permease subunit</fullName>
    </submittedName>
</protein>
<feature type="transmembrane region" description="Helical" evidence="6">
    <location>
        <begin position="114"/>
        <end position="135"/>
    </location>
</feature>
<dbReference type="Pfam" id="PF00528">
    <property type="entry name" value="BPD_transp_1"/>
    <property type="match status" value="2"/>
</dbReference>
<organism evidence="8 9">
    <name type="scientific">Cohnella soli</name>
    <dbReference type="NCBI Taxonomy" id="425005"/>
    <lineage>
        <taxon>Bacteria</taxon>
        <taxon>Bacillati</taxon>
        <taxon>Bacillota</taxon>
        <taxon>Bacilli</taxon>
        <taxon>Bacillales</taxon>
        <taxon>Paenibacillaceae</taxon>
        <taxon>Cohnella</taxon>
    </lineage>
</organism>
<evidence type="ECO:0000313" key="8">
    <source>
        <dbReference type="EMBL" id="MFC5401197.1"/>
    </source>
</evidence>
<keyword evidence="2 6" id="KW-0813">Transport</keyword>
<reference evidence="9" key="1">
    <citation type="journal article" date="2019" name="Int. J. Syst. Evol. Microbiol.">
        <title>The Global Catalogue of Microorganisms (GCM) 10K type strain sequencing project: providing services to taxonomists for standard genome sequencing and annotation.</title>
        <authorList>
            <consortium name="The Broad Institute Genomics Platform"/>
            <consortium name="The Broad Institute Genome Sequencing Center for Infectious Disease"/>
            <person name="Wu L."/>
            <person name="Ma J."/>
        </authorList>
    </citation>
    <scope>NUCLEOTIDE SEQUENCE [LARGE SCALE GENOMIC DNA]</scope>
    <source>
        <strain evidence="9">CGMCC 1.18575</strain>
    </source>
</reference>
<feature type="transmembrane region" description="Helical" evidence="6">
    <location>
        <begin position="309"/>
        <end position="333"/>
    </location>
</feature>
<dbReference type="Gene3D" id="1.10.3720.10">
    <property type="entry name" value="MetI-like"/>
    <property type="match status" value="2"/>
</dbReference>
<evidence type="ECO:0000256" key="5">
    <source>
        <dbReference type="ARBA" id="ARBA00023136"/>
    </source>
</evidence>
<dbReference type="CDD" id="cd06261">
    <property type="entry name" value="TM_PBP2"/>
    <property type="match status" value="2"/>
</dbReference>
<keyword evidence="3 6" id="KW-0812">Transmembrane</keyword>
<comment type="similarity">
    <text evidence="6">Belongs to the binding-protein-dependent transport system permease family.</text>
</comment>
<accession>A0ABW0HQ94</accession>
<sequence length="576" mass="63376">MATVLRLAYRSIHRRLTAADVMQRVLIVLAVLALFGALLLPLLFLFAKAFQNRAGEYIGFDNFVHYFSTSSMLRSLTNTLFVSTTTTVISVVLAFLYAYGIIRTSMSGKRFFKSIALLPLFAPTMMHALSLTYLFGNQGLVTQGFFGTLPFGVNIHLYGAVGIVISEVIYTFPQAYMILLTVLAITDYRLYEASHSLGASKWRTFYSVTLPTVRYGLISAAFVCFTASFIDFGAPQSIGGQYSVLATDIYKQVIGQQNMPMGATVGILLTIPAIFAFIVDRFVERKQRATLTAKSTAYQIKPGTARDRAYFVFCSVIAACLLIPMLTIVYASLVKTWPYNLGLSLRHYDFTDVAAGGMGPFKVSLQVAALTAVVGTVVTFVFAYLIEKGRGFERVRQIGQFLSVLPMALPGMALGLAYIFFFNKPDNPLNFMYGTIAILVLVNVVHFYSVPFITATASLKKLDKEIEAVSESMNVPFYRTFLAVTVPMSLPAILEIAMYYFVNAMVTISAVVFLYAPNLKPAAVSIVNMDDAGDVAAAAAMSVLVVAANLVVRFLYEALVRGVRKRTQMWYGAARD</sequence>
<comment type="caution">
    <text evidence="8">The sequence shown here is derived from an EMBL/GenBank/DDBJ whole genome shotgun (WGS) entry which is preliminary data.</text>
</comment>
<feature type="transmembrane region" description="Helical" evidence="6">
    <location>
        <begin position="398"/>
        <end position="421"/>
    </location>
</feature>
<feature type="transmembrane region" description="Helical" evidence="6">
    <location>
        <begin position="367"/>
        <end position="386"/>
    </location>
</feature>
<dbReference type="Proteomes" id="UP001596113">
    <property type="component" value="Unassembled WGS sequence"/>
</dbReference>
<feature type="domain" description="ABC transmembrane type-1" evidence="7">
    <location>
        <begin position="361"/>
        <end position="556"/>
    </location>
</feature>
<comment type="subcellular location">
    <subcellularLocation>
        <location evidence="6">Cell membrane</location>
        <topology evidence="6">Multi-pass membrane protein</topology>
    </subcellularLocation>
    <subcellularLocation>
        <location evidence="1">Membrane</location>
        <topology evidence="1">Multi-pass membrane protein</topology>
    </subcellularLocation>
</comment>
<evidence type="ECO:0000259" key="7">
    <source>
        <dbReference type="PROSITE" id="PS50928"/>
    </source>
</evidence>
<gene>
    <name evidence="8" type="ORF">ACFPOF_00435</name>
</gene>
<dbReference type="SUPFAM" id="SSF161098">
    <property type="entry name" value="MetI-like"/>
    <property type="match status" value="2"/>
</dbReference>
<evidence type="ECO:0000256" key="4">
    <source>
        <dbReference type="ARBA" id="ARBA00022989"/>
    </source>
</evidence>
<dbReference type="RefSeq" id="WP_378128526.1">
    <property type="nucleotide sequence ID" value="NZ_JBHSMI010000001.1"/>
</dbReference>
<evidence type="ECO:0000256" key="6">
    <source>
        <dbReference type="RuleBase" id="RU363032"/>
    </source>
</evidence>
<dbReference type="InterPro" id="IPR017664">
    <property type="entry name" value="AminoethylPonate_ABC_perm-1"/>
</dbReference>
<evidence type="ECO:0000313" key="9">
    <source>
        <dbReference type="Proteomes" id="UP001596113"/>
    </source>
</evidence>
<dbReference type="EMBL" id="JBHSMI010000001">
    <property type="protein sequence ID" value="MFC5401197.1"/>
    <property type="molecule type" value="Genomic_DNA"/>
</dbReference>
<feature type="transmembrane region" description="Helical" evidence="6">
    <location>
        <begin position="261"/>
        <end position="279"/>
    </location>
</feature>
<keyword evidence="5 6" id="KW-0472">Membrane</keyword>
<keyword evidence="4 6" id="KW-1133">Transmembrane helix</keyword>
<dbReference type="InterPro" id="IPR000515">
    <property type="entry name" value="MetI-like"/>
</dbReference>
<dbReference type="PANTHER" id="PTHR43496">
    <property type="entry name" value="PROTEIN LPLB"/>
    <property type="match status" value="1"/>
</dbReference>
<evidence type="ECO:0000256" key="2">
    <source>
        <dbReference type="ARBA" id="ARBA00022448"/>
    </source>
</evidence>
<dbReference type="NCBIfam" id="TIGR03262">
    <property type="entry name" value="PhnU2"/>
    <property type="match status" value="1"/>
</dbReference>
<proteinExistence type="inferred from homology"/>
<feature type="transmembrane region" description="Helical" evidence="6">
    <location>
        <begin position="433"/>
        <end position="454"/>
    </location>
</feature>
<dbReference type="PANTHER" id="PTHR43496:SF1">
    <property type="entry name" value="POLYGALACTURONAN_RHAMNOGALACTURONAN TRANSPORT SYSTEM PERMEASE PROTEIN YTEP"/>
    <property type="match status" value="1"/>
</dbReference>